<dbReference type="PROSITE" id="PS00675">
    <property type="entry name" value="SIGMA54_INTERACT_1"/>
    <property type="match status" value="1"/>
</dbReference>
<dbReference type="InParanoid" id="A8PSZ5"/>
<dbReference type="OMA" id="ILEQWHR"/>
<dbReference type="InterPro" id="IPR003593">
    <property type="entry name" value="AAA+_ATPase"/>
</dbReference>
<feature type="compositionally biased region" description="Basic and acidic residues" evidence="10">
    <location>
        <begin position="4448"/>
        <end position="4487"/>
    </location>
</feature>
<dbReference type="InterPro" id="IPR025662">
    <property type="entry name" value="Sigma_54_int_dom_ATP-bd_1"/>
</dbReference>
<dbReference type="Pfam" id="PF21108">
    <property type="entry name" value="MDN1_4th"/>
    <property type="match status" value="1"/>
</dbReference>
<feature type="compositionally biased region" description="Acidic residues" evidence="10">
    <location>
        <begin position="4275"/>
        <end position="4304"/>
    </location>
</feature>
<feature type="domain" description="VWFA" evidence="11">
    <location>
        <begin position="4696"/>
        <end position="4907"/>
    </location>
</feature>
<dbReference type="PANTHER" id="PTHR48103:SF2">
    <property type="entry name" value="MIDASIN"/>
    <property type="match status" value="1"/>
</dbReference>
<dbReference type="KEGG" id="mgl:MGL_0342"/>
<evidence type="ECO:0000313" key="12">
    <source>
        <dbReference type="EMBL" id="EDP45353.1"/>
    </source>
</evidence>
<evidence type="ECO:0000259" key="11">
    <source>
        <dbReference type="PROSITE" id="PS50234"/>
    </source>
</evidence>
<dbReference type="InterPro" id="IPR011704">
    <property type="entry name" value="ATPase_dyneun-rel_AAA"/>
</dbReference>
<feature type="compositionally biased region" description="Polar residues" evidence="10">
    <location>
        <begin position="4343"/>
        <end position="4356"/>
    </location>
</feature>
<dbReference type="GO" id="GO:0005730">
    <property type="term" value="C:nucleolus"/>
    <property type="evidence" value="ECO:0007669"/>
    <property type="project" value="UniProtKB-SubCell"/>
</dbReference>
<dbReference type="RefSeq" id="XP_001732567.1">
    <property type="nucleotide sequence ID" value="XM_001732515.1"/>
</dbReference>
<dbReference type="InterPro" id="IPR048617">
    <property type="entry name" value="MDN1_AAA_lid_4"/>
</dbReference>
<evidence type="ECO:0000256" key="4">
    <source>
        <dbReference type="ARBA" id="ARBA00017143"/>
    </source>
</evidence>
<dbReference type="InterPro" id="IPR040848">
    <property type="entry name" value="AAA_lid_7"/>
</dbReference>
<feature type="compositionally biased region" description="Basic and acidic residues" evidence="10">
    <location>
        <begin position="4069"/>
        <end position="4091"/>
    </location>
</feature>
<dbReference type="InterPro" id="IPR002035">
    <property type="entry name" value="VWF_A"/>
</dbReference>
<dbReference type="FunCoup" id="A8PSZ5">
    <property type="interactions" value="330"/>
</dbReference>
<feature type="compositionally biased region" description="Gly residues" evidence="10">
    <location>
        <begin position="4382"/>
        <end position="4392"/>
    </location>
</feature>
<dbReference type="SUPFAM" id="SSF52540">
    <property type="entry name" value="P-loop containing nucleoside triphosphate hydrolases"/>
    <property type="match status" value="6"/>
</dbReference>
<comment type="similarity">
    <text evidence="3 9">Belongs to the midasin family.</text>
</comment>
<gene>
    <name evidence="12" type="ORF">MGL_0342</name>
</gene>
<protein>
    <recommendedName>
        <fullName evidence="4 9">Midasin</fullName>
    </recommendedName>
</protein>
<dbReference type="SMART" id="SM00382">
    <property type="entry name" value="AAA"/>
    <property type="match status" value="6"/>
</dbReference>
<evidence type="ECO:0000313" key="13">
    <source>
        <dbReference type="Proteomes" id="UP000008837"/>
    </source>
</evidence>
<dbReference type="VEuPathDB" id="FungiDB:MGL_0342"/>
<feature type="compositionally biased region" description="Basic and acidic residues" evidence="10">
    <location>
        <begin position="4151"/>
        <end position="4163"/>
    </location>
</feature>
<dbReference type="GO" id="GO:0000027">
    <property type="term" value="P:ribosomal large subunit assembly"/>
    <property type="evidence" value="ECO:0007669"/>
    <property type="project" value="InterPro"/>
</dbReference>
<comment type="function">
    <text evidence="9">Nuclear chaperone required for maturation and nuclear export of pre-60S ribosome subunits.</text>
</comment>
<dbReference type="EMBL" id="AAYY01000001">
    <property type="protein sequence ID" value="EDP45353.1"/>
    <property type="molecule type" value="Genomic_DNA"/>
</dbReference>
<keyword evidence="8 9" id="KW-0539">Nucleus</keyword>
<dbReference type="FunFam" id="3.40.50.300:FF:001368">
    <property type="entry name" value="Midasin"/>
    <property type="match status" value="1"/>
</dbReference>
<dbReference type="InterPro" id="IPR027417">
    <property type="entry name" value="P-loop_NTPase"/>
</dbReference>
<name>A8PSZ5_MALGO</name>
<feature type="compositionally biased region" description="Basic and acidic residues" evidence="10">
    <location>
        <begin position="4259"/>
        <end position="4274"/>
    </location>
</feature>
<keyword evidence="13" id="KW-1185">Reference proteome</keyword>
<dbReference type="Gene3D" id="3.40.50.300">
    <property type="entry name" value="P-loop containing nucleotide triphosphate hydrolases"/>
    <property type="match status" value="6"/>
</dbReference>
<dbReference type="GO" id="GO:0030687">
    <property type="term" value="C:preribosome, large subunit precursor"/>
    <property type="evidence" value="ECO:0007669"/>
    <property type="project" value="TreeGrafter"/>
</dbReference>
<feature type="compositionally biased region" description="Acidic residues" evidence="10">
    <location>
        <begin position="4010"/>
        <end position="4024"/>
    </location>
</feature>
<evidence type="ECO:0000256" key="3">
    <source>
        <dbReference type="ARBA" id="ARBA00007188"/>
    </source>
</evidence>
<keyword evidence="7 9" id="KW-0143">Chaperone</keyword>
<feature type="compositionally biased region" description="Acidic residues" evidence="10">
    <location>
        <begin position="4577"/>
        <end position="4588"/>
    </location>
</feature>
<dbReference type="InterPro" id="IPR041190">
    <property type="entry name" value="Midasin_AAA_lid_5"/>
</dbReference>
<keyword evidence="6 9" id="KW-0067">ATP-binding</keyword>
<feature type="region of interest" description="Disordered" evidence="10">
    <location>
        <begin position="4007"/>
        <end position="4590"/>
    </location>
</feature>
<evidence type="ECO:0000256" key="5">
    <source>
        <dbReference type="ARBA" id="ARBA00022741"/>
    </source>
</evidence>
<dbReference type="Pfam" id="PF07728">
    <property type="entry name" value="AAA_5"/>
    <property type="match status" value="8"/>
</dbReference>
<evidence type="ECO:0000256" key="2">
    <source>
        <dbReference type="ARBA" id="ARBA00004642"/>
    </source>
</evidence>
<feature type="compositionally biased region" description="Low complexity" evidence="10">
    <location>
        <begin position="4393"/>
        <end position="4410"/>
    </location>
</feature>
<feature type="compositionally biased region" description="Acidic residues" evidence="10">
    <location>
        <begin position="4094"/>
        <end position="4126"/>
    </location>
</feature>
<reference evidence="12 13" key="1">
    <citation type="journal article" date="2007" name="Proc. Natl. Acad. Sci. U.S.A.">
        <title>Dandruff-associated Malassezia genomes reveal convergent and divergent virulence traits shared with plant and human fungal pathogens.</title>
        <authorList>
            <person name="Xu J."/>
            <person name="Saunders C.W."/>
            <person name="Hu P."/>
            <person name="Grant R.A."/>
            <person name="Boekhout T."/>
            <person name="Kuramae E.E."/>
            <person name="Kronstad J.W."/>
            <person name="Deangelis Y.M."/>
            <person name="Reeder N.L."/>
            <person name="Johnstone K.R."/>
            <person name="Leland M."/>
            <person name="Fieno A.M."/>
            <person name="Begley W.M."/>
            <person name="Sun Y."/>
            <person name="Lacey M.P."/>
            <person name="Chaudhary T."/>
            <person name="Keough T."/>
            <person name="Chu L."/>
            <person name="Sears R."/>
            <person name="Yuan B."/>
            <person name="Dawson T.L.Jr."/>
        </authorList>
    </citation>
    <scope>NUCLEOTIDE SEQUENCE [LARGE SCALE GENOMIC DNA]</scope>
    <source>
        <strain evidence="13">ATCC MYA-4612 / CBS 7966</strain>
    </source>
</reference>
<feature type="compositionally biased region" description="Acidic residues" evidence="10">
    <location>
        <begin position="4215"/>
        <end position="4258"/>
    </location>
</feature>
<dbReference type="GO" id="GO:0016887">
    <property type="term" value="F:ATP hydrolysis activity"/>
    <property type="evidence" value="ECO:0007669"/>
    <property type="project" value="InterPro"/>
</dbReference>
<dbReference type="GeneID" id="5856873"/>
<dbReference type="Proteomes" id="UP000008837">
    <property type="component" value="Unassembled WGS sequence"/>
</dbReference>
<feature type="compositionally biased region" description="Gly residues" evidence="10">
    <location>
        <begin position="4025"/>
        <end position="4036"/>
    </location>
</feature>
<evidence type="ECO:0000256" key="6">
    <source>
        <dbReference type="ARBA" id="ARBA00022840"/>
    </source>
</evidence>
<dbReference type="GO" id="GO:0005524">
    <property type="term" value="F:ATP binding"/>
    <property type="evidence" value="ECO:0007669"/>
    <property type="project" value="UniProtKB-KW"/>
</dbReference>
<sequence>MASTVGINLRACAAACNEKVYAAAPVLEECAHHSFSHVHVDAVLDAASALLENPDPDVCANTAVAFRPLLLELVARRSHRAEAVHALAFLIGAFEECYTQLESFLQRHFPHGLPVDDELHLTSLLRIVRAAPHIAHRLGWRSSYLYKVFASKHGTPATLRLLAVECYAIQEHLSNAARDALRQAWVGDAPAPLHVLHAHTIDVRLFPVYEQERIEALWRACEEVTPLTTPVSDTSAVYVTPEHLSPSLTCLASMIMPSNGASMNDTFVATPSAQDTMRQILLHVSLRLPVLLSGPAACGKTHLLTYLATRLSHPKEGMPPFLSIPLGDQSGVDAKALLGSYVSSSTKPGTFEFVEGALTRAVRAGVWVILEDLDKASTDVLSVLAPLVEALGPTKTIGARPILDLGPRGKVVAAPGFALLGTRCVRPEAPRAMFLSSEHWGDVRLSPPQAEDIAAILNGRFPSMSALPMHECACLINAWYGAVDASQRAPASVRKPTLRELVQWCGRVDSMRAPSLLDNPVVQDAVFLDACDVFLASFSELTPVARSIAHALSNTLQISSERAKYTLQDRVPNLALGHAGYVRIGRMQLERRKPGAPTLQRYALTRTTLASMERVASCIAHAEPALLVGETGTGKTTMVQTLASLIGQPITVVNLSQQTESGDLLGAFKPLDPKSQAADLHNAWTRVFERTFSLKRNAAYVDAERKAFFSGKWARLAKLWYESCKMAQRELAQNDTRKKRRTDGSLESDWSVLATRVASFSALFAKGQRHFAFSFVEGPLVRAVQEGHWILLDEINLASPETLDCLAPLLQSKSGSIVLTERGDLAPIPRHERFRLFACMNPATDVGKRDLPPSFRARFTEIYVPSPDADKEALMNIVAQYIGQEAASDKAAVMDVADLYMDVRHAAAHHELADGANQRPHYSVRTLARALTFAAALAPAYGLRRALMEGMTMSFGMLLDAPSALAFQNMLDRHLLVRAKDRRTQRTFVPSSPGPDHVRVGAFWLEAGPVPPDPAPEYVLTASVEAKINALARALVTRQSPVLIQGPTSAGKTSAVEYLARRTGHRFVRINNHEHTDVQEYLGAYASNAEGQLVFSEGLLVTALRRGDWLVLDELNLAPTDVLEALNRLLDDNRELMIPETGEIVRPHPHFMLFATQNPPGAYAGRKVLSRAFRNRFVELHFDDVPETELAAILTTRCVIPPSWAEKIVAVFTELQRRRQSGRVFEKHAFATLRDLFRWGMRGADGYQQLADTGYMLLAERTRHPRDAATVQDVLQQIMRVRIDPEALYDKAETLEAQLGPERLARLRTAADEQRIVWTSSMRRLVCLTAAALQQNEPVLLVGETGAGKTSVCDILAAAFGRSLYSFNCHQNTDSADLLGSQRPLRNRASLAAEARLAAERVLLESVQDMPLEQLAARLQAAKQKTPSQDLEQALFLTQRALALFTWCDGPLVEAMRQGDFMLLDEISLADDSVLERLNSVLERERTLVLAEKAGTDVVVTAAPGFQIIATMNPGGDYGKKELSPALRNRFTEIFVPPVERADDQAAIVQALLPESLYEWTQHMLTFVHWFAHQVGGHDQTGLGVRDLVGWATFLREVCARDILPPALAFAHGAALTIVDAVGALPATAAMTQASLHSLRIKCYQKVNAIIAPVHFDPFDPSCRAVRETPDTLFVGPFSMDKGPLPKTTPPFQLQAGTAADNAMRVLRACSIRGRSVLLEGSPGAGKTSLITSIAAMTGHELVRINLSEQTELVDLFGAELPVENGRPGEFAWRPAAFLDAMQRGAWVLLDEMNLASQTVLEGLNSCLDHRGSVYVAEIGRTFTKHADFRLFAAQNPQHQGGARKGLPKSLLNRFIKVYVSELQDDDIRVICERLYPDLSPYLDAMVSFHADLHRATQNGSIGRHGSPWELNLRDQLRWMQIMHADLGCNTAEPIEALRFLYIARFRTQHDRDAVADLFAQHFGCDARRTLRMPPPLLSPSSALLGHVFMERLSSTSEASMQRQLALVPSQLACLEGMAASVRLGLLTIITGYTGAGKSCIVRTMADLVGMPLEEVRLSAASDTMDVLGSFEQRDPSHVYHDVSKSLYSVLRRMQARSHLSDGSALDAIETCLTALEHGGDPRSTEHVLPYALHDEHEAISAQLDRLDVPTSAGGQFEWIDGPLIRAAKRGHWLLLDNANLCAASVLDRLNSLFEPSGSLVLSERGMVEGAVPHIVPDAKFRVFMTVDPRHGELSRAMRNRGMELWLDPVDPAFLAPFARAFGGRGSLVDRAVYSHAIRRGLNVDVQPPSEPKAVRAASNQPALKDAGLPGAAFVTTCMKDHTLHEAACIYAVQALVPSELALVVRTVSNLPVPYSNSGVTAASPHVLSSLLPADLRRLPDAEPRADELYARTLELHVRSALQVQALQKPPPETSWLAKMTDDVHQVPAVLQHMPTFLATCVSLAQVKPTSLEMADRFAGLLDSVYFLQHALQADELDYSLVYLILNNVRSTVSELAQLGMDIPTALPKLLRDMHAPQSQHTGVAMQALWAQLLPDAPPRLLSLLAELELHFPDALSVAHAKTVLQVLSTLYLSNTSWNEAQCAELSQLAQSLLAIRHERSAESLPFVARVLPAVLWTLAADSGAWDTRTRLSQLIHLWAQHPCIPASLMVSIQLRAWSLTQPIPPMLQMRYAHALWYADGSFSIEAPGSLVLHRATILPAVLDAVHMDRVSLSLWPSYDSHLYDLAVCVATALVPAQPPRMSMAAHMLRVFMAQISRALYTAVESVATPETQTRLHAWKDAIDAQNEQSIVHALSSVVTTLGSSTIMHTALQSWLSWLRTTQHCLSSQVRSPFEIGVAWVRLALLTLQIYIPDVPLDPVAEAHAQHAYNESIQTRLARREHVEKAAESFRTGSKTNVVVEKLQEALTDIAQRLTCDTRTRVQRAPETARLERLHAELIGFARQVATPARLERVLTSMAAESPSAVAEEASLQASLYAFEQRLLRQYSSLHDLTAPVHMAIEQLRLGLRLCLPSESASVKKQRVLDAAMQFPTSQAAHTMLCRATEPRSVATAVTELLAALAAAAFEAQTLRATRVPLATVQIVYEQLFVLWAKQRDAEREKAEADAKLFTFKDEDASEEQERIHAEIKALFPVYEDVLENKNNNVDPSKSDASRLDPDTVIRVYDLHRTLYPSALSLPGKRRVPDVADMLVEQCDSLLRHSASFISRLPMDSDRFAAYQLTRIARRRAPPKRLKNFYHDPQPHEIARIVPILSRLQERVAELLRSLPEQVQLQQLMERSERTTQLDVSSPVAKGLAAIELLLTHVDDWETYASRDLSLQVHASELTNLVVEWRRLELHSWRTLLDDEAAREEATVATWFFSLYEAITRSAASDASLSAELVDLLDSFIRGSTAGQIGARLDLLDTFSTFLQHDKPSLSQLLHNAAAYYAQFMPAIDAHIAQQRETLDREIADYVKLATWKDVNVFALKQSAQKTHTYLHKSLRKFREILRQPADPLLTFKADARPSLAVRPLMGPGHIQFSPVTSDSHAQGVPQVPRPSDTTRAPHLQDMKRTVAHLHERSAHFVVPGLQSHAYADLVNLGTTVLETADALAQQTPAVANEKNIKAIKSLASQKRRAWTDLLKTLRHIGLSPFVTAELLSHNRSPSQAYGVPRLETHEHLGTDSLSKYYAAMLAQAERLRHASQTPVGDVPDLVRGLALVEHSVYTAMRLRYRMSSVFEDAKDVWALTERLAHLHGPLTRISASCLAQICERVNQLARVSQALDEIVATTPMLVEVSPMMGAPDLSGIQSQNCHVQQTLARLTPLAHVLQTTRLYLCTKKELDLVDDSTSVLQNTLTCLNNLTHATPALSLVTVPTSEWLESYCTDGCGSTTAESDEEADTVQTLSDKVCSSILVIAQELARIPPPEQSENLAERLVVNETARLQQVDRILRPQAVAQAIRDALSGAGSGEVTQACIQDLSKFLRPYTEWLWVQVSSVSLWSRAIMRLTLILSVIMTSLATKGFCQPPEETEAEDDNDAEGGEQLEGGTGLGEGSGAKDVSDTLKDDETMEELKNEEEPPNDDQDENEPSKGEDKAREMDDMDGDVHSVDGDQQQDDQEAAEDEDEQEQDVEDEVGDLDPLDPDAVDEKMWADEPEKPKQGDSEVQGETQDDREQASERNEPQDGQQDESNEAGQDGDDGDENKPNDEDEQDEAEVEDMPELNEGLGRELDKEAAEEDMQLGDIDMGDEGDDGENNEDDQDDLDQDLSDGAMDDDVEERMTSSHEQDTQQREQENDDIPDDQDMEQDGEVQQAQDDDVNDSDDSTSPPGAEDAQDKGQSTSDDDEDGDEDANGNDAKKANHNETPASRSNQQEVHNNLERQVDLANDLPSEVAEEYNATHEGGGQDSGGAAGQQDRASGDTGRTDGSSSAQDQGARQESSDARAEGKDESESTSQPNPIQSLGDSLEQFRRDVDSIREATDHAQDDEPLHRDGAIPEAQDMEHIAPDQDADAQALGTADEQQAHAMKNLSMDDADQADSSNVALPEEPDTEMSDPTRATNDDLPDAEETGSQPHGAREGAMLASDVQGVQDKETESDLPDIQEEEEHMDPLADDERLEADKHVAKVLESFRASDTDIDQASELWRSYTALTTDLAFSLCEQLRLILAPTLATRLSGDYRTGKRLNMRKIIPFIASDFAKDKIWLRRTKPSAREYQVLLAIDDSKSMAESRNIHLAYQTLALVAGALTRLEIGDVGICRFGTEMNMLHDFGSTTFTDRHGGQILSHLRFDQTRTDMYALLEQSMRVLRQARQQHTSASAADLWQLEIIISDGVCQDHERLKALLRRATEERIMLVFVVVDAAGDVASASANEGQRSSILSMNQVSYHTDAAGRLQLNMKHYMDTFPFDYYVIVRDVQSLPQVLATTLCQWAERIRDA</sequence>
<comment type="subcellular location">
    <subcellularLocation>
        <location evidence="1">Nucleus</location>
        <location evidence="1">Nucleolus</location>
    </subcellularLocation>
    <subcellularLocation>
        <location evidence="2">Nucleus</location>
        <location evidence="2">Nucleoplasm</location>
    </subcellularLocation>
</comment>
<proteinExistence type="inferred from homology"/>
<feature type="compositionally biased region" description="Acidic residues" evidence="10">
    <location>
        <begin position="4059"/>
        <end position="4068"/>
    </location>
</feature>
<feature type="compositionally biased region" description="Acidic residues" evidence="10">
    <location>
        <begin position="4167"/>
        <end position="4202"/>
    </location>
</feature>
<dbReference type="STRING" id="425265.A8PSZ5"/>
<dbReference type="InterPro" id="IPR012099">
    <property type="entry name" value="Midasin"/>
</dbReference>
<dbReference type="CDD" id="cd00009">
    <property type="entry name" value="AAA"/>
    <property type="match status" value="1"/>
</dbReference>
<feature type="compositionally biased region" description="Basic and acidic residues" evidence="10">
    <location>
        <begin position="4419"/>
        <end position="4431"/>
    </location>
</feature>
<dbReference type="FunFam" id="3.40.50.300:FF:001384">
    <property type="entry name" value="Midasin"/>
    <property type="match status" value="1"/>
</dbReference>
<dbReference type="OrthoDB" id="5186at2759"/>
<feature type="compositionally biased region" description="Basic and acidic residues" evidence="10">
    <location>
        <begin position="4127"/>
        <end position="4143"/>
    </location>
</feature>
<feature type="compositionally biased region" description="Basic and acidic residues" evidence="10">
    <location>
        <begin position="4040"/>
        <end position="4058"/>
    </location>
</feature>
<dbReference type="PROSITE" id="PS50234">
    <property type="entry name" value="VWFA"/>
    <property type="match status" value="1"/>
</dbReference>
<feature type="region of interest" description="Disordered" evidence="10">
    <location>
        <begin position="3526"/>
        <end position="3545"/>
    </location>
</feature>
<feature type="compositionally biased region" description="Polar residues" evidence="10">
    <location>
        <begin position="4433"/>
        <end position="4444"/>
    </location>
</feature>
<evidence type="ECO:0000256" key="8">
    <source>
        <dbReference type="ARBA" id="ARBA00023242"/>
    </source>
</evidence>
<dbReference type="SUPFAM" id="SSF53300">
    <property type="entry name" value="vWA-like"/>
    <property type="match status" value="1"/>
</dbReference>
<dbReference type="FunFam" id="3.40.50.300:FF:000142">
    <property type="entry name" value="Midasin"/>
    <property type="match status" value="1"/>
</dbReference>
<dbReference type="PIRSF" id="PIRSF010340">
    <property type="entry name" value="Midasin"/>
    <property type="match status" value="1"/>
</dbReference>
<dbReference type="Pfam" id="PF17867">
    <property type="entry name" value="AAA_lid_7"/>
    <property type="match status" value="3"/>
</dbReference>
<dbReference type="PANTHER" id="PTHR48103">
    <property type="entry name" value="MIDASIN-RELATED"/>
    <property type="match status" value="1"/>
</dbReference>
<keyword evidence="5 9" id="KW-0547">Nucleotide-binding</keyword>
<dbReference type="Pfam" id="PF17865">
    <property type="entry name" value="AAA_lid_5"/>
    <property type="match status" value="1"/>
</dbReference>
<dbReference type="InterPro" id="IPR036465">
    <property type="entry name" value="vWFA_dom_sf"/>
</dbReference>
<dbReference type="GO" id="GO:0000055">
    <property type="term" value="P:ribosomal large subunit export from nucleus"/>
    <property type="evidence" value="ECO:0007669"/>
    <property type="project" value="TreeGrafter"/>
</dbReference>
<evidence type="ECO:0000256" key="7">
    <source>
        <dbReference type="ARBA" id="ARBA00023186"/>
    </source>
</evidence>
<feature type="compositionally biased region" description="Acidic residues" evidence="10">
    <location>
        <begin position="4322"/>
        <end position="4333"/>
    </location>
</feature>
<comment type="caution">
    <text evidence="12">The sequence shown here is derived from an EMBL/GenBank/DDBJ whole genome shotgun (WGS) entry which is preliminary data.</text>
</comment>
<dbReference type="GO" id="GO:0005654">
    <property type="term" value="C:nucleoplasm"/>
    <property type="evidence" value="ECO:0007669"/>
    <property type="project" value="UniProtKB-SubCell"/>
</dbReference>
<accession>A8PSZ5</accession>
<evidence type="ECO:0000256" key="10">
    <source>
        <dbReference type="SAM" id="MobiDB-lite"/>
    </source>
</evidence>
<evidence type="ECO:0000256" key="9">
    <source>
        <dbReference type="PIRNR" id="PIRNR010340"/>
    </source>
</evidence>
<organism evidence="12 13">
    <name type="scientific">Malassezia globosa (strain ATCC MYA-4612 / CBS 7966)</name>
    <name type="common">Dandruff-associated fungus</name>
    <dbReference type="NCBI Taxonomy" id="425265"/>
    <lineage>
        <taxon>Eukaryota</taxon>
        <taxon>Fungi</taxon>
        <taxon>Dikarya</taxon>
        <taxon>Basidiomycota</taxon>
        <taxon>Ustilaginomycotina</taxon>
        <taxon>Malasseziomycetes</taxon>
        <taxon>Malasseziales</taxon>
        <taxon>Malasseziaceae</taxon>
        <taxon>Malassezia</taxon>
    </lineage>
</organism>
<evidence type="ECO:0000256" key="1">
    <source>
        <dbReference type="ARBA" id="ARBA00004604"/>
    </source>
</evidence>